<sequence length="64" mass="7351">MLSYSVNNYHPPLNMEEGIAKKYPETCIKTELKNNAAYGLIYTMNGKNYRFEFNIDANGKVTKV</sequence>
<evidence type="ECO:0008006" key="3">
    <source>
        <dbReference type="Google" id="ProtNLM"/>
    </source>
</evidence>
<name>A0A0F5BW46_9GAMM</name>
<dbReference type="AlphaFoldDB" id="A0A0F5BW46"/>
<dbReference type="Proteomes" id="UP000029577">
    <property type="component" value="Unassembled WGS sequence"/>
</dbReference>
<proteinExistence type="predicted"/>
<keyword evidence="2" id="KW-1185">Reference proteome</keyword>
<reference evidence="1" key="1">
    <citation type="submission" date="2014-12" db="EMBL/GenBank/DDBJ databases">
        <title>The draft genome of the Tatumella morbirosei type strain, LMG23360T isolated from pineapple rot.</title>
        <authorList>
            <person name="Smits T.H."/>
            <person name="Palmer M."/>
            <person name="Venter S.N."/>
            <person name="Duffy B."/>
            <person name="Steenkamp E.T."/>
            <person name="Chan W.Y."/>
            <person name="Coutinho T.A."/>
            <person name="Coetzee M.P."/>
            <person name="De Maayer P."/>
        </authorList>
    </citation>
    <scope>NUCLEOTIDE SEQUENCE [LARGE SCALE GENOMIC DNA]</scope>
    <source>
        <strain evidence="1">LMG 23360</strain>
    </source>
</reference>
<dbReference type="EMBL" id="JPKR02000003">
    <property type="protein sequence ID" value="KKA63586.1"/>
    <property type="molecule type" value="Genomic_DNA"/>
</dbReference>
<comment type="caution">
    <text evidence="1">The sequence shown here is derived from an EMBL/GenBank/DDBJ whole genome shotgun (WGS) entry which is preliminary data.</text>
</comment>
<accession>A0A0F5BW46</accession>
<evidence type="ECO:0000313" key="1">
    <source>
        <dbReference type="EMBL" id="KKA63586.1"/>
    </source>
</evidence>
<dbReference type="eggNOG" id="ENOG5031KZ9">
    <property type="taxonomic scope" value="Bacteria"/>
</dbReference>
<protein>
    <recommendedName>
        <fullName evidence="3">PepSY domain-containing protein</fullName>
    </recommendedName>
</protein>
<organism evidence="1 2">
    <name type="scientific">Tatumella morbirosei</name>
    <dbReference type="NCBI Taxonomy" id="642227"/>
    <lineage>
        <taxon>Bacteria</taxon>
        <taxon>Pseudomonadati</taxon>
        <taxon>Pseudomonadota</taxon>
        <taxon>Gammaproteobacteria</taxon>
        <taxon>Enterobacterales</taxon>
        <taxon>Erwiniaceae</taxon>
        <taxon>Tatumella</taxon>
    </lineage>
</organism>
<gene>
    <name evidence="1" type="ORF">HA49_22175</name>
</gene>
<evidence type="ECO:0000313" key="2">
    <source>
        <dbReference type="Proteomes" id="UP000029577"/>
    </source>
</evidence>